<dbReference type="AlphaFoldDB" id="A0A7L5DN73"/>
<name>A0A7L5DN73_9BACT</name>
<dbReference type="KEGG" id="srho:HH216_14885"/>
<organism evidence="1 2">
    <name type="scientific">Spirosoma rhododendri</name>
    <dbReference type="NCBI Taxonomy" id="2728024"/>
    <lineage>
        <taxon>Bacteria</taxon>
        <taxon>Pseudomonadati</taxon>
        <taxon>Bacteroidota</taxon>
        <taxon>Cytophagia</taxon>
        <taxon>Cytophagales</taxon>
        <taxon>Cytophagaceae</taxon>
        <taxon>Spirosoma</taxon>
    </lineage>
</organism>
<sequence>MPGIRIQQPIGPDWEYSLDGQTWQKQPLFTTRVDGSAFKPGQSYPVQVRNLVLGRLAVGTIVFGDLSNEGQRGVPNNQRYGRGTLLKPGLPEFSYDFSDDFD</sequence>
<dbReference type="Proteomes" id="UP000501128">
    <property type="component" value="Chromosome"/>
</dbReference>
<keyword evidence="2" id="KW-1185">Reference proteome</keyword>
<dbReference type="EMBL" id="CP051677">
    <property type="protein sequence ID" value="QJD79555.1"/>
    <property type="molecule type" value="Genomic_DNA"/>
</dbReference>
<dbReference type="RefSeq" id="WP_169551519.1">
    <property type="nucleotide sequence ID" value="NZ_CP051677.1"/>
</dbReference>
<protein>
    <submittedName>
        <fullName evidence="1">Uncharacterized protein</fullName>
    </submittedName>
</protein>
<proteinExistence type="predicted"/>
<reference evidence="1 2" key="1">
    <citation type="submission" date="2020-04" db="EMBL/GenBank/DDBJ databases">
        <title>Genome sequencing of novel species.</title>
        <authorList>
            <person name="Heo J."/>
            <person name="Kim S.-J."/>
            <person name="Kim J.-S."/>
            <person name="Hong S.-B."/>
            <person name="Kwon S.-W."/>
        </authorList>
    </citation>
    <scope>NUCLEOTIDE SEQUENCE [LARGE SCALE GENOMIC DNA]</scope>
    <source>
        <strain evidence="1 2">CJU-R4</strain>
    </source>
</reference>
<evidence type="ECO:0000313" key="2">
    <source>
        <dbReference type="Proteomes" id="UP000501128"/>
    </source>
</evidence>
<accession>A0A7L5DN73</accession>
<gene>
    <name evidence="1" type="ORF">HH216_14885</name>
</gene>
<evidence type="ECO:0000313" key="1">
    <source>
        <dbReference type="EMBL" id="QJD79555.1"/>
    </source>
</evidence>